<dbReference type="PATRIC" id="fig|330734.3.peg.793"/>
<keyword evidence="2" id="KW-1133">Transmembrane helix</keyword>
<keyword evidence="5" id="KW-1185">Reference proteome</keyword>
<organism evidence="4 5">
    <name type="scientific">Marinobacter psychrophilus</name>
    <dbReference type="NCBI Taxonomy" id="330734"/>
    <lineage>
        <taxon>Bacteria</taxon>
        <taxon>Pseudomonadati</taxon>
        <taxon>Pseudomonadota</taxon>
        <taxon>Gammaproteobacteria</taxon>
        <taxon>Pseudomonadales</taxon>
        <taxon>Marinobacteraceae</taxon>
        <taxon>Marinobacter</taxon>
    </lineage>
</organism>
<dbReference type="InterPro" id="IPR049945">
    <property type="entry name" value="AAA_22"/>
</dbReference>
<keyword evidence="2" id="KW-0812">Transmembrane</keyword>
<dbReference type="SUPFAM" id="SSF52540">
    <property type="entry name" value="P-loop containing nucleoside triphosphate hydrolases"/>
    <property type="match status" value="1"/>
</dbReference>
<dbReference type="Gene3D" id="3.30.70.1070">
    <property type="entry name" value="Sporulation related repeat"/>
    <property type="match status" value="1"/>
</dbReference>
<feature type="domain" description="SPOR" evidence="3">
    <location>
        <begin position="454"/>
        <end position="532"/>
    </location>
</feature>
<dbReference type="Proteomes" id="UP000036406">
    <property type="component" value="Chromosome"/>
</dbReference>
<dbReference type="RefSeq" id="WP_048384370.1">
    <property type="nucleotide sequence ID" value="NZ_CP011494.1"/>
</dbReference>
<keyword evidence="2" id="KW-0472">Membrane</keyword>
<feature type="region of interest" description="Disordered" evidence="1">
    <location>
        <begin position="368"/>
        <end position="404"/>
    </location>
</feature>
<sequence length="536" mass="58357">MVNDDNLNSQEAGGLFPRLQERFGLRADPSAMEAPFFTGAQRQSALESLRQMSSFGDMAVLVSAPSGLGKTRLLAELVRSESSRLEFHRLGSAALGSPQALVRDLSIVARCLDLEAGPKAALSQFFKWSEQRAGKGQRMVLLIDNAEQAPAELLNLLFNGFLGANRSLAALPVFAGTEALPGMMELAQQASGTVHQITLAPLNRDELAEYLQPRVKLAGGNAGELLSPDRLKQIYTRSLGNFCAIQRITPTVWLDMAVRAAPTRHRSKMPWRTLGWPLLALVLLAASWWFVSRQYDTVMSEEDTSAQTQTLEPVRKSITVGPEVAPEQGAAAQPTSSMALGAPEPVVATDDLEPKLERESVIQPETMAQSISRSGNQLTTSEGSITGGDTTRKQVIDNPEPEPATVVEPELELELEMVSKAQPVPSPRTAVEAVPAQVAFTPAKLDRFVPLLQRRSSGGWTIQLVAGNLEQTALNILRRYPQVDAMVYTRGERNGKQWFMVFQGIYPSKDAAQQAAQTLPAGLVSGKPWVRENRSL</sequence>
<evidence type="ECO:0000313" key="4">
    <source>
        <dbReference type="EMBL" id="AKO51634.1"/>
    </source>
</evidence>
<dbReference type="InterPro" id="IPR027417">
    <property type="entry name" value="P-loop_NTPase"/>
</dbReference>
<evidence type="ECO:0000259" key="3">
    <source>
        <dbReference type="PROSITE" id="PS51724"/>
    </source>
</evidence>
<dbReference type="AlphaFoldDB" id="A0A0H4HY75"/>
<evidence type="ECO:0000256" key="2">
    <source>
        <dbReference type="SAM" id="Phobius"/>
    </source>
</evidence>
<dbReference type="InterPro" id="IPR036680">
    <property type="entry name" value="SPOR-like_sf"/>
</dbReference>
<dbReference type="Pfam" id="PF13401">
    <property type="entry name" value="AAA_22"/>
    <property type="match status" value="1"/>
</dbReference>
<gene>
    <name evidence="4" type="ORF">ABA45_03665</name>
</gene>
<protein>
    <submittedName>
        <fullName evidence="4">DamX</fullName>
    </submittedName>
</protein>
<evidence type="ECO:0000313" key="5">
    <source>
        <dbReference type="Proteomes" id="UP000036406"/>
    </source>
</evidence>
<dbReference type="KEGG" id="mpq:ABA45_03665"/>
<dbReference type="STRING" id="330734.ABA45_03665"/>
<dbReference type="PANTHER" id="PTHR35894:SF5">
    <property type="entry name" value="MU-LIKE PROPHAGE FLUMU DNA TRANSPOSITION PROTEIN B"/>
    <property type="match status" value="1"/>
</dbReference>
<feature type="transmembrane region" description="Helical" evidence="2">
    <location>
        <begin position="274"/>
        <end position="291"/>
    </location>
</feature>
<dbReference type="PROSITE" id="PS51724">
    <property type="entry name" value="SPOR"/>
    <property type="match status" value="1"/>
</dbReference>
<dbReference type="InterPro" id="IPR007730">
    <property type="entry name" value="SPOR-like_dom"/>
</dbReference>
<proteinExistence type="predicted"/>
<dbReference type="EMBL" id="CP011494">
    <property type="protein sequence ID" value="AKO51634.1"/>
    <property type="molecule type" value="Genomic_DNA"/>
</dbReference>
<dbReference type="InterPro" id="IPR052026">
    <property type="entry name" value="ExeA_AAA_ATPase_DNA-bind"/>
</dbReference>
<dbReference type="GO" id="GO:0016887">
    <property type="term" value="F:ATP hydrolysis activity"/>
    <property type="evidence" value="ECO:0007669"/>
    <property type="project" value="InterPro"/>
</dbReference>
<evidence type="ECO:0000256" key="1">
    <source>
        <dbReference type="SAM" id="MobiDB-lite"/>
    </source>
</evidence>
<dbReference type="PANTHER" id="PTHR35894">
    <property type="entry name" value="GENERAL SECRETION PATHWAY PROTEIN A-RELATED"/>
    <property type="match status" value="1"/>
</dbReference>
<dbReference type="GO" id="GO:0042834">
    <property type="term" value="F:peptidoglycan binding"/>
    <property type="evidence" value="ECO:0007669"/>
    <property type="project" value="InterPro"/>
</dbReference>
<dbReference type="Pfam" id="PF05036">
    <property type="entry name" value="SPOR"/>
    <property type="match status" value="1"/>
</dbReference>
<feature type="compositionally biased region" description="Polar residues" evidence="1">
    <location>
        <begin position="368"/>
        <end position="389"/>
    </location>
</feature>
<dbReference type="SUPFAM" id="SSF110997">
    <property type="entry name" value="Sporulation related repeat"/>
    <property type="match status" value="1"/>
</dbReference>
<reference evidence="4 5" key="1">
    <citation type="submission" date="2015-05" db="EMBL/GenBank/DDBJ databases">
        <title>Complete genome of Marinobacter psychrophilus strain 20041T isolated from sea-ice of the Canadian Basin.</title>
        <authorList>
            <person name="Song L."/>
            <person name="Ren L."/>
            <person name="Yu Y."/>
            <person name="Wang X."/>
        </authorList>
    </citation>
    <scope>NUCLEOTIDE SEQUENCE [LARGE SCALE GENOMIC DNA]</scope>
    <source>
        <strain evidence="4 5">20041</strain>
    </source>
</reference>
<name>A0A0H4HY75_9GAMM</name>
<accession>A0A0H4HY75</accession>